<evidence type="ECO:0000313" key="3">
    <source>
        <dbReference type="EMBL" id="MCV3271595.1"/>
    </source>
</evidence>
<organism evidence="3 4">
    <name type="scientific">Roseobacter sinensis</name>
    <dbReference type="NCBI Taxonomy" id="2931391"/>
    <lineage>
        <taxon>Bacteria</taxon>
        <taxon>Pseudomonadati</taxon>
        <taxon>Pseudomonadota</taxon>
        <taxon>Alphaproteobacteria</taxon>
        <taxon>Rhodobacterales</taxon>
        <taxon>Roseobacteraceae</taxon>
        <taxon>Roseobacter</taxon>
    </lineage>
</organism>
<dbReference type="Gene3D" id="2.30.30.40">
    <property type="entry name" value="SH3 Domains"/>
    <property type="match status" value="1"/>
</dbReference>
<evidence type="ECO:0000313" key="4">
    <source>
        <dbReference type="Proteomes" id="UP001208690"/>
    </source>
</evidence>
<proteinExistence type="predicted"/>
<dbReference type="SMART" id="SM00287">
    <property type="entry name" value="SH3b"/>
    <property type="match status" value="1"/>
</dbReference>
<dbReference type="Proteomes" id="UP001208690">
    <property type="component" value="Unassembled WGS sequence"/>
</dbReference>
<dbReference type="InterPro" id="IPR003646">
    <property type="entry name" value="SH3-like_bac-type"/>
</dbReference>
<dbReference type="RefSeq" id="WP_263843907.1">
    <property type="nucleotide sequence ID" value="NZ_JALIEB010000004.1"/>
</dbReference>
<dbReference type="Pfam" id="PF08239">
    <property type="entry name" value="SH3_3"/>
    <property type="match status" value="1"/>
</dbReference>
<evidence type="ECO:0000259" key="2">
    <source>
        <dbReference type="PROSITE" id="PS51781"/>
    </source>
</evidence>
<feature type="region of interest" description="Disordered" evidence="1">
    <location>
        <begin position="83"/>
        <end position="103"/>
    </location>
</feature>
<name>A0ABT3BDG6_9RHOB</name>
<dbReference type="PROSITE" id="PS51781">
    <property type="entry name" value="SH3B"/>
    <property type="match status" value="1"/>
</dbReference>
<reference evidence="3 4" key="1">
    <citation type="submission" date="2022-04" db="EMBL/GenBank/DDBJ databases">
        <title>Roseobacter sp. WL0113 is a bacterium isolated from neritic sediment.</title>
        <authorList>
            <person name="Wang L."/>
            <person name="He W."/>
            <person name="Zhang D.-F."/>
        </authorList>
    </citation>
    <scope>NUCLEOTIDE SEQUENCE [LARGE SCALE GENOMIC DNA]</scope>
    <source>
        <strain evidence="3 4">WL0113</strain>
    </source>
</reference>
<evidence type="ECO:0000256" key="1">
    <source>
        <dbReference type="SAM" id="MobiDB-lite"/>
    </source>
</evidence>
<sequence length="205" mass="21678">MKRFILFSFAFLGLAFYELSGGSDFDPVTARNDAVLARSGVDLTAEPSADQSGDTVQLAQADAVPEVTRVSLNLTALGDVLERESAPARTTEPLPTPEPNAASVTSVTFSRDNDVVLPSLIFPGTTARASSDAVGAAADPRDLRSVTADRVNMRGGPGTAFDVVTQLDRNTKVEVLQDDGSGWVRLRPLDGGPEGWIADFLLTRG</sequence>
<keyword evidence="4" id="KW-1185">Reference proteome</keyword>
<feature type="domain" description="SH3b" evidence="2">
    <location>
        <begin position="141"/>
        <end position="205"/>
    </location>
</feature>
<comment type="caution">
    <text evidence="3">The sequence shown here is derived from an EMBL/GenBank/DDBJ whole genome shotgun (WGS) entry which is preliminary data.</text>
</comment>
<accession>A0ABT3BDG6</accession>
<gene>
    <name evidence="3" type="ORF">MUB52_09155</name>
</gene>
<protein>
    <submittedName>
        <fullName evidence="3">SH3 domain-containing protein</fullName>
    </submittedName>
</protein>
<dbReference type="EMBL" id="JALIEB010000004">
    <property type="protein sequence ID" value="MCV3271595.1"/>
    <property type="molecule type" value="Genomic_DNA"/>
</dbReference>